<keyword evidence="10 14" id="KW-0648">Protein biosynthesis</keyword>
<evidence type="ECO:0000256" key="3">
    <source>
        <dbReference type="ARBA" id="ARBA00022555"/>
    </source>
</evidence>
<evidence type="ECO:0000256" key="11">
    <source>
        <dbReference type="ARBA" id="ARBA00023146"/>
    </source>
</evidence>
<evidence type="ECO:0000256" key="10">
    <source>
        <dbReference type="ARBA" id="ARBA00022917"/>
    </source>
</evidence>
<comment type="cofactor">
    <cofactor evidence="14">
        <name>Zn(2+)</name>
        <dbReference type="ChEBI" id="CHEBI:29105"/>
    </cofactor>
    <text evidence="14">Binds 1 zinc ion per subunit.</text>
</comment>
<comment type="caution">
    <text evidence="17">The sequence shown here is derived from an EMBL/GenBank/DDBJ whole genome shotgun (WGS) entry which is preliminary data.</text>
</comment>
<dbReference type="PANTHER" id="PTHR11777">
    <property type="entry name" value="ALANYL-TRNA SYNTHETASE"/>
    <property type="match status" value="1"/>
</dbReference>
<feature type="coiled-coil region" evidence="15">
    <location>
        <begin position="737"/>
        <end position="764"/>
    </location>
</feature>
<dbReference type="InterPro" id="IPR012947">
    <property type="entry name" value="tRNA_SAD"/>
</dbReference>
<dbReference type="EMBL" id="ACLA01000010">
    <property type="protein sequence ID" value="EEQ48993.1"/>
    <property type="molecule type" value="Genomic_DNA"/>
</dbReference>
<evidence type="ECO:0000256" key="8">
    <source>
        <dbReference type="ARBA" id="ARBA00022840"/>
    </source>
</evidence>
<dbReference type="InterPro" id="IPR018163">
    <property type="entry name" value="Thr/Ala-tRNA-synth_IIc_edit"/>
</dbReference>
<comment type="domain">
    <text evidence="14">Consists of three domains; the N-terminal catalytic domain, the editing domain and the C-terminal C-Ala domain. The editing domain removes incorrectly charged amino acids, while the C-Ala domain, along with tRNA(Ala), serves as a bridge to cooperatively bring together the editing and aminoacylation centers thus stimulating deacylation of misacylated tRNAs.</text>
</comment>
<dbReference type="Gene3D" id="3.10.310.40">
    <property type="match status" value="1"/>
</dbReference>
<keyword evidence="3 14" id="KW-0820">tRNA-binding</keyword>
<dbReference type="Gene3D" id="3.30.930.10">
    <property type="entry name" value="Bira Bifunctional Protein, Domain 2"/>
    <property type="match status" value="1"/>
</dbReference>
<feature type="binding site" evidence="14">
    <location>
        <position position="580"/>
    </location>
    <ligand>
        <name>Zn(2+)</name>
        <dbReference type="ChEBI" id="CHEBI:29105"/>
    </ligand>
</feature>
<dbReference type="GO" id="GO:0000049">
    <property type="term" value="F:tRNA binding"/>
    <property type="evidence" value="ECO:0007669"/>
    <property type="project" value="UniProtKB-KW"/>
</dbReference>
<feature type="domain" description="Alanyl-transfer RNA synthetases family profile" evidence="16">
    <location>
        <begin position="19"/>
        <end position="721"/>
    </location>
</feature>
<sequence>MCYTYKRIDAGRAIELKYMTGKELREAYLNFFAEKKGHLRLPSYSLVPENDPTLLLIGAGMAPLKPFFTGKVKPPRHRIVTCQRCVRTGDIENVGRTARHQTFFEMLGNFSFGDYFKKEAIPWAWEFLTEVIELPKEKLWVTIYPNDDEARQIWLEQPGLSLDHIVPLEDNFWEIGPGPCGPDSEIYIDLGAERGCGSPTCSVGCDCDRFLEIWNLVFTQYDRTEDGEYNLLAHKNIDTGCGLERLASVVQNKKTNFETDLLYPVIEYAVNVSQTEYGADPQKDISLKVIADHARSVVIMIMDGILPSNEGRGYVLRRTIRRAIRHGRMLGITKPFLDGAVDAVIEIFGDVKDFSELVSKEEYIKRVIRIEEERFAATLVQGIDLLNEEIDSLKANAQQILPGEVGFKLYDTYGFPRELTEEILHENGLKLDDAGFAQEMEKQRNRARSARAENQAVAVPDLSGLDTSALTENAEARKAEVVAIWRDGALVDMLHDGESAGIILSTTPFHAEGGGQVGDAGLLLSDVGRIVIRNTKRLPDGTVYHLAYVEEGQIQRGETVQIQLDEVHKLSSARNHTATHLLQAALQRIVGDHVHQAGSLVTPERLRFDFTNFEPLTQQQVQDIEDLVNEEVLSSIDLDISTMPIAVAKERGAMALFGEKYGDIVRVVEVPNFSIELCGGSHVSNTGQIGLFKIIGESGVAAGVRRIEAITGRAAYQYVSETDALIRTLSQRLKVKAGDLLTQVDKLIDEKKNMQEQLRVFADSRDQADAQKLLSDVQEIGKFHVIVGKVNVDSMEELRNIADLTCEKLSAGIVVLGMAANDKVNLVVKADQDAVAYGAHAGNIIKAAAKAVGGGGGGRPDMAQAGGKMPQNLPQAFDDAVLVIRQQAGK</sequence>
<organism evidence="17 18">
    <name type="scientific">Selenomonas flueggei ATCC 43531</name>
    <dbReference type="NCBI Taxonomy" id="638302"/>
    <lineage>
        <taxon>Bacteria</taxon>
        <taxon>Bacillati</taxon>
        <taxon>Bacillota</taxon>
        <taxon>Negativicutes</taxon>
        <taxon>Selenomonadales</taxon>
        <taxon>Selenomonadaceae</taxon>
        <taxon>Selenomonas</taxon>
    </lineage>
</organism>
<dbReference type="Gene3D" id="3.30.54.20">
    <property type="match status" value="1"/>
</dbReference>
<dbReference type="SMART" id="SM00863">
    <property type="entry name" value="tRNA_SAD"/>
    <property type="match status" value="1"/>
</dbReference>
<keyword evidence="5 14" id="KW-0479">Metal-binding</keyword>
<dbReference type="InterPro" id="IPR002318">
    <property type="entry name" value="Ala-tRNA-lgiase_IIc"/>
</dbReference>
<keyword evidence="4 14" id="KW-0436">Ligase</keyword>
<dbReference type="GO" id="GO:0005829">
    <property type="term" value="C:cytosol"/>
    <property type="evidence" value="ECO:0007669"/>
    <property type="project" value="TreeGrafter"/>
</dbReference>
<keyword evidence="18" id="KW-1185">Reference proteome</keyword>
<evidence type="ECO:0000256" key="14">
    <source>
        <dbReference type="HAMAP-Rule" id="MF_00036"/>
    </source>
</evidence>
<feature type="binding site" evidence="14">
    <location>
        <position position="576"/>
    </location>
    <ligand>
        <name>Zn(2+)</name>
        <dbReference type="ChEBI" id="CHEBI:29105"/>
    </ligand>
</feature>
<dbReference type="Gene3D" id="2.40.30.130">
    <property type="match status" value="1"/>
</dbReference>
<dbReference type="SUPFAM" id="SSF50447">
    <property type="entry name" value="Translation proteins"/>
    <property type="match status" value="1"/>
</dbReference>
<dbReference type="OrthoDB" id="9803884at2"/>
<dbReference type="InterPro" id="IPR023033">
    <property type="entry name" value="Ala_tRNA_ligase_euk/bac"/>
</dbReference>
<dbReference type="NCBIfam" id="TIGR00344">
    <property type="entry name" value="alaS"/>
    <property type="match status" value="1"/>
</dbReference>
<name>C4V2H9_9FIRM</name>
<feature type="binding site" evidence="14">
    <location>
        <position position="678"/>
    </location>
    <ligand>
        <name>Zn(2+)</name>
        <dbReference type="ChEBI" id="CHEBI:29105"/>
    </ligand>
</feature>
<dbReference type="FunFam" id="3.30.980.10:FF:000004">
    <property type="entry name" value="Alanine--tRNA ligase, cytoplasmic"/>
    <property type="match status" value="1"/>
</dbReference>
<dbReference type="Proteomes" id="UP000005309">
    <property type="component" value="Unassembled WGS sequence"/>
</dbReference>
<evidence type="ECO:0000256" key="15">
    <source>
        <dbReference type="SAM" id="Coils"/>
    </source>
</evidence>
<comment type="function">
    <text evidence="12 14">Catalyzes the attachment of alanine to tRNA(Ala) in a two-step reaction: alanine is first activated by ATP to form Ala-AMP and then transferred to the acceptor end of tRNA(Ala). Also edits incorrectly charged Ser-tRNA(Ala) and Gly-tRNA(Ala) via its editing domain.</text>
</comment>
<keyword evidence="9 14" id="KW-0694">RNA-binding</keyword>
<dbReference type="GO" id="GO:0006419">
    <property type="term" value="P:alanyl-tRNA aminoacylation"/>
    <property type="evidence" value="ECO:0007669"/>
    <property type="project" value="UniProtKB-UniRule"/>
</dbReference>
<dbReference type="eggNOG" id="COG0013">
    <property type="taxonomic scope" value="Bacteria"/>
</dbReference>
<dbReference type="GO" id="GO:0140096">
    <property type="term" value="F:catalytic activity, acting on a protein"/>
    <property type="evidence" value="ECO:0007669"/>
    <property type="project" value="UniProtKB-ARBA"/>
</dbReference>
<comment type="subcellular location">
    <subcellularLocation>
        <location evidence="14">Cytoplasm</location>
    </subcellularLocation>
</comment>
<dbReference type="HAMAP" id="MF_00036_B">
    <property type="entry name" value="Ala_tRNA_synth_B"/>
    <property type="match status" value="1"/>
</dbReference>
<dbReference type="PRINTS" id="PR00980">
    <property type="entry name" value="TRNASYNTHALA"/>
</dbReference>
<proteinExistence type="inferred from homology"/>
<evidence type="ECO:0000256" key="2">
    <source>
        <dbReference type="ARBA" id="ARBA00022490"/>
    </source>
</evidence>
<dbReference type="InterPro" id="IPR018162">
    <property type="entry name" value="Ala-tRNA-ligase_IIc_anticod-bd"/>
</dbReference>
<dbReference type="FunFam" id="3.30.930.10:FF:000046">
    <property type="entry name" value="Alanine--tRNA ligase"/>
    <property type="match status" value="1"/>
</dbReference>
<dbReference type="GO" id="GO:0016740">
    <property type="term" value="F:transferase activity"/>
    <property type="evidence" value="ECO:0007669"/>
    <property type="project" value="UniProtKB-ARBA"/>
</dbReference>
<protein>
    <recommendedName>
        <fullName evidence="14">Alanine--tRNA ligase</fullName>
        <ecNumber evidence="14">6.1.1.7</ecNumber>
    </recommendedName>
    <alternativeName>
        <fullName evidence="14">Alanyl-tRNA synthetase</fullName>
        <shortName evidence="14">AlaRS</shortName>
    </alternativeName>
</protein>
<dbReference type="GO" id="GO:0005524">
    <property type="term" value="F:ATP binding"/>
    <property type="evidence" value="ECO:0007669"/>
    <property type="project" value="UniProtKB-UniRule"/>
</dbReference>
<evidence type="ECO:0000256" key="9">
    <source>
        <dbReference type="ARBA" id="ARBA00022884"/>
    </source>
</evidence>
<keyword evidence="15" id="KW-0175">Coiled coil</keyword>
<gene>
    <name evidence="14 17" type="primary">alaS</name>
    <name evidence="17" type="ORF">HMPREF0908_0723</name>
</gene>
<evidence type="ECO:0000256" key="1">
    <source>
        <dbReference type="ARBA" id="ARBA00008226"/>
    </source>
</evidence>
<comment type="catalytic activity">
    <reaction evidence="13 14">
        <text>tRNA(Ala) + L-alanine + ATP = L-alanyl-tRNA(Ala) + AMP + diphosphate</text>
        <dbReference type="Rhea" id="RHEA:12540"/>
        <dbReference type="Rhea" id="RHEA-COMP:9657"/>
        <dbReference type="Rhea" id="RHEA-COMP:9923"/>
        <dbReference type="ChEBI" id="CHEBI:30616"/>
        <dbReference type="ChEBI" id="CHEBI:33019"/>
        <dbReference type="ChEBI" id="CHEBI:57972"/>
        <dbReference type="ChEBI" id="CHEBI:78442"/>
        <dbReference type="ChEBI" id="CHEBI:78497"/>
        <dbReference type="ChEBI" id="CHEBI:456215"/>
        <dbReference type="EC" id="6.1.1.7"/>
    </reaction>
</comment>
<dbReference type="FunFam" id="3.10.310.40:FF:000001">
    <property type="entry name" value="Alanine--tRNA ligase"/>
    <property type="match status" value="1"/>
</dbReference>
<evidence type="ECO:0000256" key="6">
    <source>
        <dbReference type="ARBA" id="ARBA00022741"/>
    </source>
</evidence>
<keyword evidence="6 14" id="KW-0547">Nucleotide-binding</keyword>
<evidence type="ECO:0000256" key="4">
    <source>
        <dbReference type="ARBA" id="ARBA00022598"/>
    </source>
</evidence>
<dbReference type="SUPFAM" id="SSF55681">
    <property type="entry name" value="Class II aaRS and biotin synthetases"/>
    <property type="match status" value="1"/>
</dbReference>
<dbReference type="InterPro" id="IPR050058">
    <property type="entry name" value="Ala-tRNA_ligase"/>
</dbReference>
<dbReference type="PANTHER" id="PTHR11777:SF9">
    <property type="entry name" value="ALANINE--TRNA LIGASE, CYTOPLASMIC"/>
    <property type="match status" value="1"/>
</dbReference>
<keyword evidence="2 14" id="KW-0963">Cytoplasm</keyword>
<dbReference type="EC" id="6.1.1.7" evidence="14"/>
<comment type="similarity">
    <text evidence="1 14">Belongs to the class-II aminoacyl-tRNA synthetase family.</text>
</comment>
<dbReference type="GO" id="GO:0002161">
    <property type="term" value="F:aminoacyl-tRNA deacylase activity"/>
    <property type="evidence" value="ECO:0007669"/>
    <property type="project" value="TreeGrafter"/>
</dbReference>
<feature type="binding site" evidence="14">
    <location>
        <position position="682"/>
    </location>
    <ligand>
        <name>Zn(2+)</name>
        <dbReference type="ChEBI" id="CHEBI:29105"/>
    </ligand>
</feature>
<dbReference type="InterPro" id="IPR018164">
    <property type="entry name" value="Ala-tRNA-synth_IIc_N"/>
</dbReference>
<accession>C4V2H9</accession>
<dbReference type="InterPro" id="IPR009000">
    <property type="entry name" value="Transl_B-barrel_sf"/>
</dbReference>
<dbReference type="SUPFAM" id="SSF101353">
    <property type="entry name" value="Putative anticodon-binding domain of alanyl-tRNA synthetase (AlaRS)"/>
    <property type="match status" value="1"/>
</dbReference>
<evidence type="ECO:0000313" key="17">
    <source>
        <dbReference type="EMBL" id="EEQ48993.1"/>
    </source>
</evidence>
<dbReference type="CDD" id="cd00673">
    <property type="entry name" value="AlaRS_core"/>
    <property type="match status" value="1"/>
</dbReference>
<dbReference type="InterPro" id="IPR045864">
    <property type="entry name" value="aa-tRNA-synth_II/BPL/LPL"/>
</dbReference>
<dbReference type="STRING" id="638302.HMPREF0908_0723"/>
<dbReference type="PROSITE" id="PS50860">
    <property type="entry name" value="AA_TRNA_LIGASE_II_ALA"/>
    <property type="match status" value="1"/>
</dbReference>
<evidence type="ECO:0000256" key="7">
    <source>
        <dbReference type="ARBA" id="ARBA00022833"/>
    </source>
</evidence>
<dbReference type="Pfam" id="PF01411">
    <property type="entry name" value="tRNA-synt_2c"/>
    <property type="match status" value="1"/>
</dbReference>
<dbReference type="InterPro" id="IPR018165">
    <property type="entry name" value="Ala-tRNA-synth_IIc_core"/>
</dbReference>
<reference evidence="17 18" key="1">
    <citation type="submission" date="2009-04" db="EMBL/GenBank/DDBJ databases">
        <authorList>
            <person name="Qin X."/>
            <person name="Bachman B."/>
            <person name="Battles P."/>
            <person name="Bell A."/>
            <person name="Bess C."/>
            <person name="Bickham C."/>
            <person name="Chaboub L."/>
            <person name="Chen D."/>
            <person name="Coyle M."/>
            <person name="Deiros D.R."/>
            <person name="Dinh H."/>
            <person name="Forbes L."/>
            <person name="Fowler G."/>
            <person name="Francisco L."/>
            <person name="Fu Q."/>
            <person name="Gubbala S."/>
            <person name="Hale W."/>
            <person name="Han Y."/>
            <person name="Hemphill L."/>
            <person name="Highlander S.K."/>
            <person name="Hirani K."/>
            <person name="Hogues M."/>
            <person name="Jackson L."/>
            <person name="Jakkamsetti A."/>
            <person name="Javaid M."/>
            <person name="Jiang H."/>
            <person name="Korchina V."/>
            <person name="Kovar C."/>
            <person name="Lara F."/>
            <person name="Lee S."/>
            <person name="Mata R."/>
            <person name="Mathew T."/>
            <person name="Moen C."/>
            <person name="Morales K."/>
            <person name="Munidasa M."/>
            <person name="Nazareth L."/>
            <person name="Ngo R."/>
            <person name="Nguyen L."/>
            <person name="Okwuonu G."/>
            <person name="Ongeri F."/>
            <person name="Patil S."/>
            <person name="Petrosino J."/>
            <person name="Pham C."/>
            <person name="Pham P."/>
            <person name="Pu L.-L."/>
            <person name="Puazo M."/>
            <person name="Raj R."/>
            <person name="Reid J."/>
            <person name="Rouhana J."/>
            <person name="Saada N."/>
            <person name="Shang Y."/>
            <person name="Simmons D."/>
            <person name="Thornton R."/>
            <person name="Warren J."/>
            <person name="Weissenberger G."/>
            <person name="Zhang J."/>
            <person name="Zhang L."/>
            <person name="Zhou C."/>
            <person name="Zhu D."/>
            <person name="Muzny D."/>
            <person name="Worley K."/>
            <person name="Gibbs R."/>
        </authorList>
    </citation>
    <scope>NUCLEOTIDE SEQUENCE [LARGE SCALE GENOMIC DNA]</scope>
    <source>
        <strain evidence="17 18">ATCC 43531</strain>
    </source>
</reference>
<evidence type="ECO:0000256" key="5">
    <source>
        <dbReference type="ARBA" id="ARBA00022723"/>
    </source>
</evidence>
<dbReference type="HOGENOM" id="CLU_004485_1_1_9"/>
<dbReference type="Gene3D" id="6.10.250.550">
    <property type="match status" value="1"/>
</dbReference>
<evidence type="ECO:0000256" key="12">
    <source>
        <dbReference type="ARBA" id="ARBA00024779"/>
    </source>
</evidence>
<dbReference type="SUPFAM" id="SSF55186">
    <property type="entry name" value="ThrRS/AlaRS common domain"/>
    <property type="match status" value="1"/>
</dbReference>
<keyword evidence="11 14" id="KW-0030">Aminoacyl-tRNA synthetase</keyword>
<dbReference type="InterPro" id="IPR003156">
    <property type="entry name" value="DHHA1_dom"/>
</dbReference>
<evidence type="ECO:0000313" key="18">
    <source>
        <dbReference type="Proteomes" id="UP000005309"/>
    </source>
</evidence>
<dbReference type="Pfam" id="PF07973">
    <property type="entry name" value="tRNA_SAD"/>
    <property type="match status" value="1"/>
</dbReference>
<evidence type="ECO:0000259" key="16">
    <source>
        <dbReference type="PROSITE" id="PS50860"/>
    </source>
</evidence>
<keyword evidence="7 14" id="KW-0862">Zinc</keyword>
<dbReference type="Pfam" id="PF02272">
    <property type="entry name" value="DHHA1"/>
    <property type="match status" value="1"/>
</dbReference>
<dbReference type="GO" id="GO:0008270">
    <property type="term" value="F:zinc ion binding"/>
    <property type="evidence" value="ECO:0007669"/>
    <property type="project" value="UniProtKB-UniRule"/>
</dbReference>
<dbReference type="AlphaFoldDB" id="C4V2H9"/>
<dbReference type="Gene3D" id="3.30.980.10">
    <property type="entry name" value="Threonyl-trna Synthetase, Chain A, domain 2"/>
    <property type="match status" value="1"/>
</dbReference>
<keyword evidence="8 14" id="KW-0067">ATP-binding</keyword>
<dbReference type="FunFam" id="3.30.54.20:FF:000001">
    <property type="entry name" value="Alanine--tRNA ligase"/>
    <property type="match status" value="1"/>
</dbReference>
<evidence type="ECO:0000256" key="13">
    <source>
        <dbReference type="ARBA" id="ARBA00048300"/>
    </source>
</evidence>
<dbReference type="GO" id="GO:0004813">
    <property type="term" value="F:alanine-tRNA ligase activity"/>
    <property type="evidence" value="ECO:0007669"/>
    <property type="project" value="UniProtKB-UniRule"/>
</dbReference>